<keyword evidence="2" id="KW-1185">Reference proteome</keyword>
<evidence type="ECO:0000313" key="1">
    <source>
        <dbReference type="EMBL" id="CAL0302510.1"/>
    </source>
</evidence>
<organism evidence="1 2">
    <name type="scientific">Lupinus luteus</name>
    <name type="common">European yellow lupine</name>
    <dbReference type="NCBI Taxonomy" id="3873"/>
    <lineage>
        <taxon>Eukaryota</taxon>
        <taxon>Viridiplantae</taxon>
        <taxon>Streptophyta</taxon>
        <taxon>Embryophyta</taxon>
        <taxon>Tracheophyta</taxon>
        <taxon>Spermatophyta</taxon>
        <taxon>Magnoliopsida</taxon>
        <taxon>eudicotyledons</taxon>
        <taxon>Gunneridae</taxon>
        <taxon>Pentapetalae</taxon>
        <taxon>rosids</taxon>
        <taxon>fabids</taxon>
        <taxon>Fabales</taxon>
        <taxon>Fabaceae</taxon>
        <taxon>Papilionoideae</taxon>
        <taxon>50 kb inversion clade</taxon>
        <taxon>genistoids sensu lato</taxon>
        <taxon>core genistoids</taxon>
        <taxon>Genisteae</taxon>
        <taxon>Lupinus</taxon>
    </lineage>
</organism>
<accession>A0AAV1VZR5</accession>
<name>A0AAV1VZR5_LUPLU</name>
<reference evidence="1 2" key="1">
    <citation type="submission" date="2024-03" db="EMBL/GenBank/DDBJ databases">
        <authorList>
            <person name="Martinez-Hernandez J."/>
        </authorList>
    </citation>
    <scope>NUCLEOTIDE SEQUENCE [LARGE SCALE GENOMIC DNA]</scope>
</reference>
<protein>
    <submittedName>
        <fullName evidence="1">Uncharacterized protein</fullName>
    </submittedName>
</protein>
<evidence type="ECO:0000313" key="2">
    <source>
        <dbReference type="Proteomes" id="UP001497480"/>
    </source>
</evidence>
<gene>
    <name evidence="1" type="ORF">LLUT_LOCUS3570</name>
</gene>
<dbReference type="AlphaFoldDB" id="A0AAV1VZR5"/>
<dbReference type="EMBL" id="CAXHTB010000002">
    <property type="protein sequence ID" value="CAL0302510.1"/>
    <property type="molecule type" value="Genomic_DNA"/>
</dbReference>
<comment type="caution">
    <text evidence="1">The sequence shown here is derived from an EMBL/GenBank/DDBJ whole genome shotgun (WGS) entry which is preliminary data.</text>
</comment>
<proteinExistence type="predicted"/>
<dbReference type="Proteomes" id="UP001497480">
    <property type="component" value="Unassembled WGS sequence"/>
</dbReference>
<sequence length="49" mass="5837">MAMEVRVLQFDNDCFIVYKNNQRLYNDFVNDCAKQFSLTGMRIRGKLTE</sequence>